<name>A0A4P2VFB0_9ARCH</name>
<evidence type="ECO:0000256" key="1">
    <source>
        <dbReference type="ARBA" id="ARBA00022448"/>
    </source>
</evidence>
<dbReference type="InterPro" id="IPR024185">
    <property type="entry name" value="FTHF_cligase-like_sf"/>
</dbReference>
<feature type="domain" description="4Fe-4S ferredoxin-type" evidence="5">
    <location>
        <begin position="305"/>
        <end position="335"/>
    </location>
</feature>
<dbReference type="GO" id="GO:0016491">
    <property type="term" value="F:oxidoreductase activity"/>
    <property type="evidence" value="ECO:0007669"/>
    <property type="project" value="UniProtKB-ARBA"/>
</dbReference>
<dbReference type="GeneID" id="55585091"/>
<dbReference type="InterPro" id="IPR003741">
    <property type="entry name" value="LUD_dom"/>
</dbReference>
<evidence type="ECO:0000256" key="3">
    <source>
        <dbReference type="ARBA" id="ARBA00022737"/>
    </source>
</evidence>
<dbReference type="GO" id="GO:0051539">
    <property type="term" value="F:4 iron, 4 sulfur cluster binding"/>
    <property type="evidence" value="ECO:0007669"/>
    <property type="project" value="UniProtKB-KW"/>
</dbReference>
<dbReference type="Proteomes" id="UP000509448">
    <property type="component" value="Chromosome"/>
</dbReference>
<keyword evidence="4" id="KW-0249">Electron transport</keyword>
<sequence>MCADFLELKKEAYRWTSDERARTGMERACASFQASRRLLEGNAYVDSLARDVRDVKSRALRALDELVSQARENMERNGIHVVLARTRDDALAAVGDIVGTGKLVVKSKSIVTEELGLREYLGSRGNEVWETDLGEFLLQISGKRPAHFVAVSMHLPREEVLELLRSKLKYDGPSDIPSMVGAVREFLRDRILRADVGIIGANAVAAADGSIVQVENEGNARLTGTVPPLNIAVTGIDKVVPTLVDAFKVALLESYEVGGTPPTYVNVTSGPSGTRDVEHALVRPAQGAKEMHVVLVDNGRSSAIGTPLEEVLRCIRCGSCQLACPVLTTVGPAWSSGAYMGGIGVLWTAVTMGPEAALPLTYLCGECRVCEDYCPMGIRVGELVGELKRGLRQ</sequence>
<dbReference type="Pfam" id="PF02589">
    <property type="entry name" value="LUD_dom"/>
    <property type="match status" value="1"/>
</dbReference>
<dbReference type="InterPro" id="IPR017900">
    <property type="entry name" value="4Fe4S_Fe_S_CS"/>
</dbReference>
<evidence type="ECO:0000313" key="7">
    <source>
        <dbReference type="Proteomes" id="UP000509448"/>
    </source>
</evidence>
<keyword evidence="2" id="KW-0411">Iron-sulfur</keyword>
<organism evidence="6 7">
    <name type="scientific">Conexivisphaera calida</name>
    <dbReference type="NCBI Taxonomy" id="1874277"/>
    <lineage>
        <taxon>Archaea</taxon>
        <taxon>Nitrososphaerota</taxon>
        <taxon>Conexivisphaeria</taxon>
        <taxon>Conexivisphaerales</taxon>
        <taxon>Conexivisphaeraceae</taxon>
        <taxon>Conexivisphaera</taxon>
    </lineage>
</organism>
<keyword evidence="7" id="KW-1185">Reference proteome</keyword>
<keyword evidence="3" id="KW-0677">Repeat</keyword>
<dbReference type="PANTHER" id="PTHR47153">
    <property type="entry name" value="LACTATE UTILIZATION PROTEIN B"/>
    <property type="match status" value="1"/>
</dbReference>
<dbReference type="RefSeq" id="WP_174448879.1">
    <property type="nucleotide sequence ID" value="NZ_AP018732.1"/>
</dbReference>
<accession>A0A4P2VFB0</accession>
<dbReference type="InterPro" id="IPR037171">
    <property type="entry name" value="NagB/RpiA_transferase-like"/>
</dbReference>
<gene>
    <name evidence="6" type="ORF">NAS2_1278</name>
</gene>
<evidence type="ECO:0000313" key="6">
    <source>
        <dbReference type="EMBL" id="BBE42667.1"/>
    </source>
</evidence>
<keyword evidence="2" id="KW-0479">Metal-binding</keyword>
<keyword evidence="2" id="KW-0408">Iron</keyword>
<evidence type="ECO:0000259" key="5">
    <source>
        <dbReference type="PROSITE" id="PS51379"/>
    </source>
</evidence>
<proteinExistence type="predicted"/>
<dbReference type="Gene3D" id="1.10.1060.10">
    <property type="entry name" value="Alpha-helical ferredoxin"/>
    <property type="match status" value="1"/>
</dbReference>
<dbReference type="SUPFAM" id="SSF46548">
    <property type="entry name" value="alpha-helical ferredoxin"/>
    <property type="match status" value="1"/>
</dbReference>
<dbReference type="OrthoDB" id="23833at2157"/>
<protein>
    <submittedName>
        <fullName evidence="6">Predicted L-lactate dehydrogenase, Iron-sulfur cluster-binding subunit YkgF</fullName>
    </submittedName>
</protein>
<dbReference type="Gene3D" id="3.40.50.10420">
    <property type="entry name" value="NagB/RpiA/CoA transferase-like"/>
    <property type="match status" value="1"/>
</dbReference>
<evidence type="ECO:0000256" key="4">
    <source>
        <dbReference type="ARBA" id="ARBA00022982"/>
    </source>
</evidence>
<dbReference type="InterPro" id="IPR009051">
    <property type="entry name" value="Helical_ferredxn"/>
</dbReference>
<dbReference type="PROSITE" id="PS00198">
    <property type="entry name" value="4FE4S_FER_1"/>
    <property type="match status" value="2"/>
</dbReference>
<keyword evidence="1" id="KW-0813">Transport</keyword>
<dbReference type="SUPFAM" id="SSF100950">
    <property type="entry name" value="NagB/RpiA/CoA transferase-like"/>
    <property type="match status" value="1"/>
</dbReference>
<dbReference type="KEGG" id="ccai:NAS2_1278"/>
<reference evidence="6 7" key="1">
    <citation type="journal article" date="2019" name="ISME J.">
        <title>Isolation and characterization of a thermophilic sulfur- and iron-reducing thaumarchaeote from a terrestrial acidic hot spring.</title>
        <authorList>
            <person name="Kato S."/>
            <person name="Itoh T."/>
            <person name="Yuki M."/>
            <person name="Nagamori M."/>
            <person name="Ohnishi M."/>
            <person name="Uematsu K."/>
            <person name="Suzuki K."/>
            <person name="Takashina T."/>
            <person name="Ohkuma M."/>
        </authorList>
    </citation>
    <scope>NUCLEOTIDE SEQUENCE [LARGE SCALE GENOMIC DNA]</scope>
    <source>
        <strain evidence="6 7">NAS-02</strain>
    </source>
</reference>
<dbReference type="InterPro" id="IPR004452">
    <property type="entry name" value="LutB/LldF"/>
</dbReference>
<dbReference type="PROSITE" id="PS51379">
    <property type="entry name" value="4FE4S_FER_2"/>
    <property type="match status" value="1"/>
</dbReference>
<dbReference type="InterPro" id="IPR017896">
    <property type="entry name" value="4Fe4S_Fe-S-bd"/>
</dbReference>
<keyword evidence="2" id="KW-0004">4Fe-4S</keyword>
<dbReference type="EMBL" id="AP018732">
    <property type="protein sequence ID" value="BBE42667.1"/>
    <property type="molecule type" value="Genomic_DNA"/>
</dbReference>
<dbReference type="PANTHER" id="PTHR47153:SF2">
    <property type="entry name" value="LACTATE UTILIZATION PROTEIN B"/>
    <property type="match status" value="1"/>
</dbReference>
<dbReference type="Pfam" id="PF13183">
    <property type="entry name" value="Fer4_8"/>
    <property type="match status" value="1"/>
</dbReference>
<evidence type="ECO:0000256" key="2">
    <source>
        <dbReference type="ARBA" id="ARBA00022485"/>
    </source>
</evidence>
<dbReference type="GO" id="GO:0006089">
    <property type="term" value="P:lactate metabolic process"/>
    <property type="evidence" value="ECO:0007669"/>
    <property type="project" value="InterPro"/>
</dbReference>
<dbReference type="AlphaFoldDB" id="A0A4P2VFB0"/>